<comment type="caution">
    <text evidence="9">The sequence shown here is derived from an EMBL/GenBank/DDBJ whole genome shotgun (WGS) entry which is preliminary data.</text>
</comment>
<feature type="transmembrane region" description="Helical" evidence="7">
    <location>
        <begin position="87"/>
        <end position="108"/>
    </location>
</feature>
<keyword evidence="6 7" id="KW-0472">Membrane</keyword>
<keyword evidence="5 7" id="KW-1133">Transmembrane helix</keyword>
<dbReference type="Gene3D" id="1.10.287.110">
    <property type="entry name" value="DnaJ domain"/>
    <property type="match status" value="1"/>
</dbReference>
<accession>A0A433T396</accession>
<reference evidence="9 10" key="1">
    <citation type="submission" date="2019-01" db="EMBL/GenBank/DDBJ databases">
        <title>A draft genome assembly of the solar-powered sea slug Elysia chlorotica.</title>
        <authorList>
            <person name="Cai H."/>
            <person name="Li Q."/>
            <person name="Fang X."/>
            <person name="Li J."/>
            <person name="Curtis N.E."/>
            <person name="Altenburger A."/>
            <person name="Shibata T."/>
            <person name="Feng M."/>
            <person name="Maeda T."/>
            <person name="Schwartz J.A."/>
            <person name="Shigenobu S."/>
            <person name="Lundholm N."/>
            <person name="Nishiyama T."/>
            <person name="Yang H."/>
            <person name="Hasebe M."/>
            <person name="Li S."/>
            <person name="Pierce S.K."/>
            <person name="Wang J."/>
        </authorList>
    </citation>
    <scope>NUCLEOTIDE SEQUENCE [LARGE SCALE GENOMIC DNA]</scope>
    <source>
        <strain evidence="9">EC2010</strain>
        <tissue evidence="9">Whole organism of an adult</tissue>
    </source>
</reference>
<dbReference type="InterPro" id="IPR001623">
    <property type="entry name" value="DnaJ_domain"/>
</dbReference>
<dbReference type="Pfam" id="PF05154">
    <property type="entry name" value="TM2"/>
    <property type="match status" value="1"/>
</dbReference>
<feature type="transmembrane region" description="Helical" evidence="7">
    <location>
        <begin position="6"/>
        <end position="23"/>
    </location>
</feature>
<dbReference type="OrthoDB" id="10262359at2759"/>
<dbReference type="GO" id="GO:0016020">
    <property type="term" value="C:membrane"/>
    <property type="evidence" value="ECO:0007669"/>
    <property type="project" value="UniProtKB-SubCell"/>
</dbReference>
<organism evidence="9 10">
    <name type="scientific">Elysia chlorotica</name>
    <name type="common">Eastern emerald elysia</name>
    <name type="synonym">Sea slug</name>
    <dbReference type="NCBI Taxonomy" id="188477"/>
    <lineage>
        <taxon>Eukaryota</taxon>
        <taxon>Metazoa</taxon>
        <taxon>Spiralia</taxon>
        <taxon>Lophotrochozoa</taxon>
        <taxon>Mollusca</taxon>
        <taxon>Gastropoda</taxon>
        <taxon>Heterobranchia</taxon>
        <taxon>Euthyneura</taxon>
        <taxon>Panpulmonata</taxon>
        <taxon>Sacoglossa</taxon>
        <taxon>Placobranchoidea</taxon>
        <taxon>Plakobranchidae</taxon>
        <taxon>Elysia</taxon>
    </lineage>
</organism>
<dbReference type="PANTHER" id="PTHR44733">
    <property type="entry name" value="DNAJ HOMOLOG SUBFAMILY C MEMBER 22"/>
    <property type="match status" value="1"/>
</dbReference>
<dbReference type="Proteomes" id="UP000271974">
    <property type="component" value="Unassembled WGS sequence"/>
</dbReference>
<dbReference type="SMART" id="SM00271">
    <property type="entry name" value="DnaJ"/>
    <property type="match status" value="1"/>
</dbReference>
<evidence type="ECO:0000256" key="4">
    <source>
        <dbReference type="ARBA" id="ARBA00022692"/>
    </source>
</evidence>
<evidence type="ECO:0000259" key="8">
    <source>
        <dbReference type="PROSITE" id="PS50076"/>
    </source>
</evidence>
<dbReference type="InterPro" id="IPR036869">
    <property type="entry name" value="J_dom_sf"/>
</dbReference>
<dbReference type="InterPro" id="IPR007829">
    <property type="entry name" value="TM2"/>
</dbReference>
<evidence type="ECO:0000256" key="1">
    <source>
        <dbReference type="ARBA" id="ARBA00002080"/>
    </source>
</evidence>
<evidence type="ECO:0000256" key="6">
    <source>
        <dbReference type="ARBA" id="ARBA00023136"/>
    </source>
</evidence>
<dbReference type="EMBL" id="RQTK01000691">
    <property type="protein sequence ID" value="RUS76043.1"/>
    <property type="molecule type" value="Genomic_DNA"/>
</dbReference>
<evidence type="ECO:0000256" key="7">
    <source>
        <dbReference type="SAM" id="Phobius"/>
    </source>
</evidence>
<protein>
    <recommendedName>
        <fullName evidence="3">DnaJ homolog subfamily C member 22</fullName>
    </recommendedName>
</protein>
<name>A0A433T396_ELYCH</name>
<evidence type="ECO:0000256" key="2">
    <source>
        <dbReference type="ARBA" id="ARBA00004141"/>
    </source>
</evidence>
<dbReference type="AlphaFoldDB" id="A0A433T396"/>
<dbReference type="STRING" id="188477.A0A433T396"/>
<feature type="transmembrane region" description="Helical" evidence="7">
    <location>
        <begin position="221"/>
        <end position="241"/>
    </location>
</feature>
<keyword evidence="4 7" id="KW-0812">Transmembrane</keyword>
<dbReference type="Pfam" id="PF00226">
    <property type="entry name" value="DnaJ"/>
    <property type="match status" value="1"/>
</dbReference>
<sequence length="376" mass="42579">MASQAFTYLLWLFGGWTGIHHVYLGRCNQALAYFVTFGGGFGLGWMRDLFRIPDYVKWENGDKEFQKRHFHRMAANPQPGCSMFRSAGMFALGVALASVLCGILPTMSSEYAISSPWIKNAYLCATAIIIIVGSSLGVYLVANIGELECSILYPLGGACLTIPYLMYNPASCTTTAAAACILTYYKGLRWRPMNDPLYSEDGKPLKPPASQRRRRGHCANFSMYFFFTTAWICLIAYGVYFNGEITVHGGQKIPVREAISNFFKSEAWKKTKNSLYQIFEIYKQRGFWQAYEDLTASLDLFGERAALKVVGLEKTATQEEITKRCRQLSRDNHPDLYKVEAEKEEAQKRFIEIQEACGKLSSIKTKRARQNRRENA</sequence>
<dbReference type="SUPFAM" id="SSF46565">
    <property type="entry name" value="Chaperone J-domain"/>
    <property type="match status" value="1"/>
</dbReference>
<feature type="transmembrane region" description="Helical" evidence="7">
    <location>
        <begin position="120"/>
        <end position="142"/>
    </location>
</feature>
<comment type="function">
    <text evidence="1">May function as a co-chaperone.</text>
</comment>
<dbReference type="CDD" id="cd06257">
    <property type="entry name" value="DnaJ"/>
    <property type="match status" value="1"/>
</dbReference>
<dbReference type="PANTHER" id="PTHR44733:SF1">
    <property type="entry name" value="DNAJ HOMOLOG SUBFAMILY C MEMBER 22"/>
    <property type="match status" value="1"/>
</dbReference>
<feature type="transmembrane region" description="Helical" evidence="7">
    <location>
        <begin position="30"/>
        <end position="46"/>
    </location>
</feature>
<keyword evidence="10" id="KW-1185">Reference proteome</keyword>
<evidence type="ECO:0000313" key="10">
    <source>
        <dbReference type="Proteomes" id="UP000271974"/>
    </source>
</evidence>
<proteinExistence type="predicted"/>
<evidence type="ECO:0000256" key="3">
    <source>
        <dbReference type="ARBA" id="ARBA00020945"/>
    </source>
</evidence>
<dbReference type="PROSITE" id="PS50076">
    <property type="entry name" value="DNAJ_2"/>
    <property type="match status" value="1"/>
</dbReference>
<feature type="domain" description="J" evidence="8">
    <location>
        <begin position="305"/>
        <end position="374"/>
    </location>
</feature>
<evidence type="ECO:0000313" key="9">
    <source>
        <dbReference type="EMBL" id="RUS76043.1"/>
    </source>
</evidence>
<evidence type="ECO:0000256" key="5">
    <source>
        <dbReference type="ARBA" id="ARBA00022989"/>
    </source>
</evidence>
<gene>
    <name evidence="9" type="ORF">EGW08_016199</name>
</gene>
<feature type="transmembrane region" description="Helical" evidence="7">
    <location>
        <begin position="162"/>
        <end position="185"/>
    </location>
</feature>
<comment type="subcellular location">
    <subcellularLocation>
        <location evidence="2">Membrane</location>
        <topology evidence="2">Multi-pass membrane protein</topology>
    </subcellularLocation>
</comment>